<feature type="region of interest" description="Disordered" evidence="1">
    <location>
        <begin position="1"/>
        <end position="61"/>
    </location>
</feature>
<dbReference type="AlphaFoldDB" id="A0A918UN30"/>
<feature type="compositionally biased region" description="Basic and acidic residues" evidence="1">
    <location>
        <begin position="50"/>
        <end position="61"/>
    </location>
</feature>
<feature type="compositionally biased region" description="Acidic residues" evidence="1">
    <location>
        <begin position="278"/>
        <end position="304"/>
    </location>
</feature>
<name>A0A918UN30_9ACTN</name>
<proteinExistence type="predicted"/>
<feature type="region of interest" description="Disordered" evidence="1">
    <location>
        <begin position="360"/>
        <end position="389"/>
    </location>
</feature>
<dbReference type="EMBL" id="BMWG01000003">
    <property type="protein sequence ID" value="GGZ23612.1"/>
    <property type="molecule type" value="Genomic_DNA"/>
</dbReference>
<keyword evidence="4" id="KW-1185">Reference proteome</keyword>
<sequence>MSPAHLHAVPGPDEESGSGTWPVPTPAVVPSLDADADAPSAHAPSEAAEGAEREEAGEQARPRGFALPELRQYADPRPLAELGPLAVEVGKNASPHLLRGLRHLLRALSSLLTALWQMLCLCATGLTMLIVLGIQWLTGQIGSKGSIGARFAGTGFAVYWVAQLSQRSWITPWIVGGVALTLAALVASGQIELPESKSVKGAAKGEKGEKGKAPAKDKKDAPAKSKASAEGKKEATEEASKEGAPAPRGGLFARLRKRQEATGEEAGKKDDEKVDSALLEEVEEESGEQPEAEPEEQLEEEPEEAAASLSRQDLIRALHHLYQGGSGVLHTTLRAHLSLPDTRAVKGLLDEAGIPYRAGVRSPAGNGPGIHHHDFPPLPPAQDPPQGDVVVAGQAANTNTNNTANAPAEGGDPAAERWIAEDIAAGYRFIQDADRGPTAWKIQHYEGR</sequence>
<evidence type="ECO:0000256" key="1">
    <source>
        <dbReference type="SAM" id="MobiDB-lite"/>
    </source>
</evidence>
<feature type="compositionally biased region" description="Basic and acidic residues" evidence="1">
    <location>
        <begin position="197"/>
        <end position="241"/>
    </location>
</feature>
<dbReference type="RefSeq" id="WP_190122219.1">
    <property type="nucleotide sequence ID" value="NZ_BMWG01000003.1"/>
</dbReference>
<evidence type="ECO:0000256" key="2">
    <source>
        <dbReference type="SAM" id="Phobius"/>
    </source>
</evidence>
<dbReference type="Proteomes" id="UP000630936">
    <property type="component" value="Unassembled WGS sequence"/>
</dbReference>
<keyword evidence="2" id="KW-1133">Transmembrane helix</keyword>
<feature type="transmembrane region" description="Helical" evidence="2">
    <location>
        <begin position="114"/>
        <end position="135"/>
    </location>
</feature>
<keyword evidence="2" id="KW-0812">Transmembrane</keyword>
<evidence type="ECO:0000313" key="4">
    <source>
        <dbReference type="Proteomes" id="UP000630936"/>
    </source>
</evidence>
<organism evidence="3 4">
    <name type="scientific">Streptomyces inusitatus</name>
    <dbReference type="NCBI Taxonomy" id="68221"/>
    <lineage>
        <taxon>Bacteria</taxon>
        <taxon>Bacillati</taxon>
        <taxon>Actinomycetota</taxon>
        <taxon>Actinomycetes</taxon>
        <taxon>Kitasatosporales</taxon>
        <taxon>Streptomycetaceae</taxon>
        <taxon>Streptomyces</taxon>
    </lineage>
</organism>
<protein>
    <submittedName>
        <fullName evidence="3">Uncharacterized protein</fullName>
    </submittedName>
</protein>
<feature type="compositionally biased region" description="Low complexity" evidence="1">
    <location>
        <begin position="30"/>
        <end position="48"/>
    </location>
</feature>
<evidence type="ECO:0000313" key="3">
    <source>
        <dbReference type="EMBL" id="GGZ23612.1"/>
    </source>
</evidence>
<feature type="compositionally biased region" description="Basic and acidic residues" evidence="1">
    <location>
        <begin position="258"/>
        <end position="275"/>
    </location>
</feature>
<feature type="transmembrane region" description="Helical" evidence="2">
    <location>
        <begin position="170"/>
        <end position="188"/>
    </location>
</feature>
<feature type="region of interest" description="Disordered" evidence="1">
    <location>
        <begin position="197"/>
        <end position="309"/>
    </location>
</feature>
<gene>
    <name evidence="3" type="ORF">GCM10010387_16010</name>
</gene>
<keyword evidence="2" id="KW-0472">Membrane</keyword>
<comment type="caution">
    <text evidence="3">The sequence shown here is derived from an EMBL/GenBank/DDBJ whole genome shotgun (WGS) entry which is preliminary data.</text>
</comment>
<accession>A0A918UN30</accession>
<reference evidence="3" key="1">
    <citation type="journal article" date="2014" name="Int. J. Syst. Evol. Microbiol.">
        <title>Complete genome sequence of Corynebacterium casei LMG S-19264T (=DSM 44701T), isolated from a smear-ripened cheese.</title>
        <authorList>
            <consortium name="US DOE Joint Genome Institute (JGI-PGF)"/>
            <person name="Walter F."/>
            <person name="Albersmeier A."/>
            <person name="Kalinowski J."/>
            <person name="Ruckert C."/>
        </authorList>
    </citation>
    <scope>NUCLEOTIDE SEQUENCE</scope>
    <source>
        <strain evidence="3">JCM 4988</strain>
    </source>
</reference>
<reference evidence="3" key="2">
    <citation type="submission" date="2020-09" db="EMBL/GenBank/DDBJ databases">
        <authorList>
            <person name="Sun Q."/>
            <person name="Ohkuma M."/>
        </authorList>
    </citation>
    <scope>NUCLEOTIDE SEQUENCE</scope>
    <source>
        <strain evidence="3">JCM 4988</strain>
    </source>
</reference>